<dbReference type="STRING" id="990712.SAMN05216257_105187"/>
<dbReference type="PANTHER" id="PTHR30372:SF5">
    <property type="entry name" value="LIPID-A-DISACCHARIDE SYNTHASE"/>
    <property type="match status" value="1"/>
</dbReference>
<dbReference type="GO" id="GO:0009245">
    <property type="term" value="P:lipid A biosynthetic process"/>
    <property type="evidence" value="ECO:0007669"/>
    <property type="project" value="InterPro"/>
</dbReference>
<proteinExistence type="predicted"/>
<dbReference type="PANTHER" id="PTHR30372">
    <property type="entry name" value="LIPID-A-DISACCHARIDE SYNTHASE"/>
    <property type="match status" value="1"/>
</dbReference>
<protein>
    <submittedName>
        <fullName evidence="1">Lipid-A-disaccharide synthase</fullName>
    </submittedName>
</protein>
<sequence>MPSRPRQLVVTINGPGEIAAWLTPFAAALKRRAPHIRISVALLPCVFSSGAELSVLERLETVDAACGVSDSWAMILRGRLPPGFLREAETLVFHFGGEVALTRALAWRLGAEIFAYADHALGPARAFARIFYSGLTRPPGARAEDFVGELMVDAARMIRGGAAGQGGGHPVIGLYPGSRDYMVRYLLPFLAVAADAIAARHPDAEFLIAQAPFVSDALMADFPPPVRAEAWDGTALTLQTGEDGRFLVTEAGTRLRLTTNAEVLARADLAISLPGTNSGEMAAAGVPMVTILPTHFADLAPLPGLAGHVGRLPLVGRPLKRFLAHQALKGYDFLAQPNRRAGRRLVPELVGLFTTAEVAAAVEQMLATDLKALGAEVQKAMGPPGAAEKLAAEVAAYFEARAG</sequence>
<dbReference type="InterPro" id="IPR003835">
    <property type="entry name" value="Glyco_trans_19"/>
</dbReference>
<keyword evidence="2" id="KW-1185">Reference proteome</keyword>
<accession>A0A1G9FH14</accession>
<reference evidence="2" key="1">
    <citation type="submission" date="2016-10" db="EMBL/GenBank/DDBJ databases">
        <authorList>
            <person name="Varghese N."/>
            <person name="Submissions S."/>
        </authorList>
    </citation>
    <scope>NUCLEOTIDE SEQUENCE [LARGE SCALE GENOMIC DNA]</scope>
    <source>
        <strain evidence="2">CGMCC 1.10789</strain>
    </source>
</reference>
<evidence type="ECO:0000313" key="1">
    <source>
        <dbReference type="EMBL" id="SDK87711.1"/>
    </source>
</evidence>
<dbReference type="OrthoDB" id="502628at2"/>
<dbReference type="GO" id="GO:0008915">
    <property type="term" value="F:lipid-A-disaccharide synthase activity"/>
    <property type="evidence" value="ECO:0007669"/>
    <property type="project" value="InterPro"/>
</dbReference>
<name>A0A1G9FH14_9RHOB</name>
<gene>
    <name evidence="1" type="ORF">SAMN05216257_105187</name>
</gene>
<organism evidence="1 2">
    <name type="scientific">Meinhardsimonia xiamenensis</name>
    <dbReference type="NCBI Taxonomy" id="990712"/>
    <lineage>
        <taxon>Bacteria</taxon>
        <taxon>Pseudomonadati</taxon>
        <taxon>Pseudomonadota</taxon>
        <taxon>Alphaproteobacteria</taxon>
        <taxon>Rhodobacterales</taxon>
        <taxon>Paracoccaceae</taxon>
        <taxon>Meinhardsimonia</taxon>
    </lineage>
</organism>
<dbReference type="EMBL" id="FNFV01000005">
    <property type="protein sequence ID" value="SDK87711.1"/>
    <property type="molecule type" value="Genomic_DNA"/>
</dbReference>
<dbReference type="Proteomes" id="UP000199328">
    <property type="component" value="Unassembled WGS sequence"/>
</dbReference>
<evidence type="ECO:0000313" key="2">
    <source>
        <dbReference type="Proteomes" id="UP000199328"/>
    </source>
</evidence>
<dbReference type="RefSeq" id="WP_092500773.1">
    <property type="nucleotide sequence ID" value="NZ_FNFV01000005.1"/>
</dbReference>
<dbReference type="GO" id="GO:0005543">
    <property type="term" value="F:phospholipid binding"/>
    <property type="evidence" value="ECO:0007669"/>
    <property type="project" value="TreeGrafter"/>
</dbReference>
<dbReference type="AlphaFoldDB" id="A0A1G9FH14"/>
<dbReference type="GO" id="GO:0016020">
    <property type="term" value="C:membrane"/>
    <property type="evidence" value="ECO:0007669"/>
    <property type="project" value="GOC"/>
</dbReference>